<evidence type="ECO:0000313" key="2">
    <source>
        <dbReference type="EMBL" id="KAF6826492.1"/>
    </source>
</evidence>
<evidence type="ECO:0000256" key="1">
    <source>
        <dbReference type="SAM" id="MobiDB-lite"/>
    </source>
</evidence>
<dbReference type="AlphaFoldDB" id="A0A8H6K7Z9"/>
<protein>
    <submittedName>
        <fullName evidence="2">Uncharacterized protein</fullName>
    </submittedName>
</protein>
<proteinExistence type="predicted"/>
<dbReference type="EMBL" id="WIGM01000398">
    <property type="protein sequence ID" value="KAF6826492.1"/>
    <property type="molecule type" value="Genomic_DNA"/>
</dbReference>
<organism evidence="2 3">
    <name type="scientific">Colletotrichum musicola</name>
    <dbReference type="NCBI Taxonomy" id="2175873"/>
    <lineage>
        <taxon>Eukaryota</taxon>
        <taxon>Fungi</taxon>
        <taxon>Dikarya</taxon>
        <taxon>Ascomycota</taxon>
        <taxon>Pezizomycotina</taxon>
        <taxon>Sordariomycetes</taxon>
        <taxon>Hypocreomycetidae</taxon>
        <taxon>Glomerellales</taxon>
        <taxon>Glomerellaceae</taxon>
        <taxon>Colletotrichum</taxon>
        <taxon>Colletotrichum orchidearum species complex</taxon>
    </lineage>
</organism>
<feature type="region of interest" description="Disordered" evidence="1">
    <location>
        <begin position="36"/>
        <end position="86"/>
    </location>
</feature>
<accession>A0A8H6K7Z9</accession>
<comment type="caution">
    <text evidence="2">The sequence shown here is derived from an EMBL/GenBank/DDBJ whole genome shotgun (WGS) entry which is preliminary data.</text>
</comment>
<keyword evidence="3" id="KW-1185">Reference proteome</keyword>
<dbReference type="Proteomes" id="UP000639643">
    <property type="component" value="Unassembled WGS sequence"/>
</dbReference>
<feature type="compositionally biased region" description="Polar residues" evidence="1">
    <location>
        <begin position="77"/>
        <end position="86"/>
    </location>
</feature>
<gene>
    <name evidence="2" type="ORF">CMUS01_09411</name>
</gene>
<sequence length="86" mass="8614">MVETVDGYLPSCPAGYGGTGNLWLVGGGTMCSAEMHQQAPPPVSPFLSTPASQSAGGKFGRHVLSATGGMGKRDPDVSSSGSGRDT</sequence>
<feature type="compositionally biased region" description="Polar residues" evidence="1">
    <location>
        <begin position="46"/>
        <end position="55"/>
    </location>
</feature>
<reference evidence="2" key="1">
    <citation type="journal article" date="2020" name="Phytopathology">
        <title>Genome Sequence Resources of Colletotrichum truncatum, C. plurivorum, C. musicola, and C. sojae: Four Species Pathogenic to Soybean (Glycine max).</title>
        <authorList>
            <person name="Rogerio F."/>
            <person name="Boufleur T.R."/>
            <person name="Ciampi-Guillardi M."/>
            <person name="Sukno S.A."/>
            <person name="Thon M.R."/>
            <person name="Massola Junior N.S."/>
            <person name="Baroncelli R."/>
        </authorList>
    </citation>
    <scope>NUCLEOTIDE SEQUENCE</scope>
    <source>
        <strain evidence="2">LFN0074</strain>
    </source>
</reference>
<name>A0A8H6K7Z9_9PEZI</name>
<evidence type="ECO:0000313" key="3">
    <source>
        <dbReference type="Proteomes" id="UP000639643"/>
    </source>
</evidence>